<organism evidence="2">
    <name type="scientific">hydrothermal vent metagenome</name>
    <dbReference type="NCBI Taxonomy" id="652676"/>
    <lineage>
        <taxon>unclassified sequences</taxon>
        <taxon>metagenomes</taxon>
        <taxon>ecological metagenomes</taxon>
    </lineage>
</organism>
<proteinExistence type="predicted"/>
<sequence length="182" mass="20744">MNFHDLLQLEGVTVVKDKGEHIFMQGDADRSLYFVQSGLLKAYYTSEGGKESVKSFLLPNDIIGSLSSAYLKKDCSFSLICLESTTLKKIPFDMLHECSRNNLEVASEMIELLLFFAMKKEKREFEFLCMSAEERFFRIAEVSPVLVEKVTQNDLSRYLGITPVGLSRIKKRAHDKKNVSGR</sequence>
<accession>A0A3B1A788</accession>
<dbReference type="SMART" id="SM00100">
    <property type="entry name" value="cNMP"/>
    <property type="match status" value="1"/>
</dbReference>
<dbReference type="AlphaFoldDB" id="A0A3B1A788"/>
<feature type="domain" description="Cyclic nucleotide-binding" evidence="1">
    <location>
        <begin position="1"/>
        <end position="67"/>
    </location>
</feature>
<name>A0A3B1A788_9ZZZZ</name>
<dbReference type="InterPro" id="IPR014710">
    <property type="entry name" value="RmlC-like_jellyroll"/>
</dbReference>
<dbReference type="Pfam" id="PF00027">
    <property type="entry name" value="cNMP_binding"/>
    <property type="match status" value="1"/>
</dbReference>
<dbReference type="CDD" id="cd00038">
    <property type="entry name" value="CAP_ED"/>
    <property type="match status" value="1"/>
</dbReference>
<dbReference type="PROSITE" id="PS50042">
    <property type="entry name" value="CNMP_BINDING_3"/>
    <property type="match status" value="1"/>
</dbReference>
<evidence type="ECO:0000313" key="2">
    <source>
        <dbReference type="EMBL" id="VAW97420.1"/>
    </source>
</evidence>
<reference evidence="2" key="1">
    <citation type="submission" date="2018-06" db="EMBL/GenBank/DDBJ databases">
        <authorList>
            <person name="Zhirakovskaya E."/>
        </authorList>
    </citation>
    <scope>NUCLEOTIDE SEQUENCE</scope>
</reference>
<dbReference type="InterPro" id="IPR000595">
    <property type="entry name" value="cNMP-bd_dom"/>
</dbReference>
<gene>
    <name evidence="2" type="ORF">MNBD_GAMMA21-2511</name>
</gene>
<dbReference type="SUPFAM" id="SSF51206">
    <property type="entry name" value="cAMP-binding domain-like"/>
    <property type="match status" value="1"/>
</dbReference>
<dbReference type="EMBL" id="UOFR01000049">
    <property type="protein sequence ID" value="VAW97420.1"/>
    <property type="molecule type" value="Genomic_DNA"/>
</dbReference>
<evidence type="ECO:0000259" key="1">
    <source>
        <dbReference type="PROSITE" id="PS50042"/>
    </source>
</evidence>
<dbReference type="InterPro" id="IPR018490">
    <property type="entry name" value="cNMP-bd_dom_sf"/>
</dbReference>
<dbReference type="Gene3D" id="2.60.120.10">
    <property type="entry name" value="Jelly Rolls"/>
    <property type="match status" value="1"/>
</dbReference>
<protein>
    <recommendedName>
        <fullName evidence="1">Cyclic nucleotide-binding domain-containing protein</fullName>
    </recommendedName>
</protein>